<gene>
    <name evidence="6" type="ORF">MNBD_GAMMA01-29</name>
</gene>
<evidence type="ECO:0000256" key="5">
    <source>
        <dbReference type="ARBA" id="ARBA00023014"/>
    </source>
</evidence>
<reference evidence="6" key="1">
    <citation type="submission" date="2018-06" db="EMBL/GenBank/DDBJ databases">
        <authorList>
            <person name="Zhirakovskaya E."/>
        </authorList>
    </citation>
    <scope>NUCLEOTIDE SEQUENCE</scope>
</reference>
<dbReference type="InterPro" id="IPR027417">
    <property type="entry name" value="P-loop_NTPase"/>
</dbReference>
<dbReference type="PANTHER" id="PTHR42961">
    <property type="entry name" value="IRON-SULFUR PROTEIN NUBPL"/>
    <property type="match status" value="1"/>
</dbReference>
<dbReference type="InterPro" id="IPR044304">
    <property type="entry name" value="NUBPL-like"/>
</dbReference>
<dbReference type="GO" id="GO:0046872">
    <property type="term" value="F:metal ion binding"/>
    <property type="evidence" value="ECO:0007669"/>
    <property type="project" value="UniProtKB-KW"/>
</dbReference>
<dbReference type="FunFam" id="3.40.50.300:FF:001119">
    <property type="entry name" value="Iron-sulfur cluster carrier protein"/>
    <property type="match status" value="1"/>
</dbReference>
<keyword evidence="5" id="KW-0411">Iron-sulfur</keyword>
<dbReference type="EMBL" id="UOEW01000327">
    <property type="protein sequence ID" value="VAW41859.1"/>
    <property type="molecule type" value="Genomic_DNA"/>
</dbReference>
<protein>
    <submittedName>
        <fullName evidence="6">[4Fe-4S] cluster assembly scaffold protein Mrp (=ApbC)</fullName>
    </submittedName>
</protein>
<dbReference type="SUPFAM" id="SSF52540">
    <property type="entry name" value="P-loop containing nucleoside triphosphate hydrolases"/>
    <property type="match status" value="1"/>
</dbReference>
<organism evidence="6">
    <name type="scientific">hydrothermal vent metagenome</name>
    <dbReference type="NCBI Taxonomy" id="652676"/>
    <lineage>
        <taxon>unclassified sequences</taxon>
        <taxon>metagenomes</taxon>
        <taxon>ecological metagenomes</taxon>
    </lineage>
</organism>
<dbReference type="Gene3D" id="3.40.50.300">
    <property type="entry name" value="P-loop containing nucleotide triphosphate hydrolases"/>
    <property type="match status" value="1"/>
</dbReference>
<dbReference type="InterPro" id="IPR033756">
    <property type="entry name" value="YlxH/NBP35"/>
</dbReference>
<dbReference type="InterPro" id="IPR019591">
    <property type="entry name" value="Mrp/NBP35_ATP-bd"/>
</dbReference>
<dbReference type="Pfam" id="PF10609">
    <property type="entry name" value="ParA"/>
    <property type="match status" value="1"/>
</dbReference>
<dbReference type="InterPro" id="IPR000808">
    <property type="entry name" value="Mrp-like_CS"/>
</dbReference>
<dbReference type="CDD" id="cd02037">
    <property type="entry name" value="Mrp_NBP35"/>
    <property type="match status" value="1"/>
</dbReference>
<dbReference type="HAMAP" id="MF_02040">
    <property type="entry name" value="Mrp_NBP35"/>
    <property type="match status" value="1"/>
</dbReference>
<keyword evidence="4" id="KW-0408">Iron</keyword>
<evidence type="ECO:0000256" key="4">
    <source>
        <dbReference type="ARBA" id="ARBA00023004"/>
    </source>
</evidence>
<dbReference type="GO" id="GO:0005829">
    <property type="term" value="C:cytosol"/>
    <property type="evidence" value="ECO:0007669"/>
    <property type="project" value="TreeGrafter"/>
</dbReference>
<name>A0A3B0VY50_9ZZZZ</name>
<dbReference type="GO" id="GO:0140663">
    <property type="term" value="F:ATP-dependent FeS chaperone activity"/>
    <property type="evidence" value="ECO:0007669"/>
    <property type="project" value="InterPro"/>
</dbReference>
<accession>A0A3B0VY50</accession>
<sequence length="344" mass="37739">MNSSLKKCIESICDPITGLSYESQVELTDNKVTFRFPFVGLETQLKQSLSTCFNNTEFSLDSTIKTHKSKKGIKPLKGVKNIIAVASGKGGVGKSTITVMLAKSLQKLGAKVAILDADIYGPSMPKMLGDYGKPGSPDNKSFTPVDANGIASMSLGYMIDEESPAIWRGSMITRALMQMVEETRWSEVDYLLIDLPPGTGDIQLTMVQKIPVTATIIVTTPQDISMIDAQKAFKMFEKVEIPVLGIIENMSVFQCPNCQHESHIFGQGAADKMLKKFDTHLLGHLPLNIKIRQEMDDGKPENLWGINTEIATQGMAIALKTAQLLAKLPININLNNLELKLHNI</sequence>
<keyword evidence="2" id="KW-0547">Nucleotide-binding</keyword>
<proteinExistence type="inferred from homology"/>
<keyword evidence="3" id="KW-0067">ATP-binding</keyword>
<dbReference type="GO" id="GO:0016226">
    <property type="term" value="P:iron-sulfur cluster assembly"/>
    <property type="evidence" value="ECO:0007669"/>
    <property type="project" value="InterPro"/>
</dbReference>
<dbReference type="NCBIfam" id="NF008669">
    <property type="entry name" value="PRK11670.1"/>
    <property type="match status" value="1"/>
</dbReference>
<dbReference type="GO" id="GO:0051539">
    <property type="term" value="F:4 iron, 4 sulfur cluster binding"/>
    <property type="evidence" value="ECO:0007669"/>
    <property type="project" value="TreeGrafter"/>
</dbReference>
<keyword evidence="1" id="KW-0479">Metal-binding</keyword>
<dbReference type="PANTHER" id="PTHR42961:SF2">
    <property type="entry name" value="IRON-SULFUR PROTEIN NUBPL"/>
    <property type="match status" value="1"/>
</dbReference>
<dbReference type="GO" id="GO:0005524">
    <property type="term" value="F:ATP binding"/>
    <property type="evidence" value="ECO:0007669"/>
    <property type="project" value="UniProtKB-KW"/>
</dbReference>
<dbReference type="AlphaFoldDB" id="A0A3B0VY50"/>
<evidence type="ECO:0000313" key="6">
    <source>
        <dbReference type="EMBL" id="VAW41859.1"/>
    </source>
</evidence>
<dbReference type="PROSITE" id="PS01215">
    <property type="entry name" value="MRP"/>
    <property type="match status" value="1"/>
</dbReference>
<evidence type="ECO:0000256" key="1">
    <source>
        <dbReference type="ARBA" id="ARBA00022723"/>
    </source>
</evidence>
<evidence type="ECO:0000256" key="3">
    <source>
        <dbReference type="ARBA" id="ARBA00022840"/>
    </source>
</evidence>
<evidence type="ECO:0000256" key="2">
    <source>
        <dbReference type="ARBA" id="ARBA00022741"/>
    </source>
</evidence>